<evidence type="ECO:0000313" key="2">
    <source>
        <dbReference type="EMBL" id="CCG42081.1"/>
    </source>
</evidence>
<protein>
    <submittedName>
        <fullName evidence="2">Uncharacterized protein</fullName>
    </submittedName>
</protein>
<name>H8FUP3_MAGML</name>
<accession>H8FUP3</accession>
<keyword evidence="3" id="KW-1185">Reference proteome</keyword>
<dbReference type="RefSeq" id="WP_002729667.1">
    <property type="nucleotide sequence ID" value="NZ_CAHP01000026.1"/>
</dbReference>
<gene>
    <name evidence="2" type="ORF">PHAMO_320050</name>
</gene>
<dbReference type="InterPro" id="IPR045510">
    <property type="entry name" value="DUF6481"/>
</dbReference>
<dbReference type="Proteomes" id="UP000004169">
    <property type="component" value="Unassembled WGS sequence"/>
</dbReference>
<keyword evidence="1" id="KW-0175">Coiled coil</keyword>
<feature type="coiled-coil region" evidence="1">
    <location>
        <begin position="66"/>
        <end position="120"/>
    </location>
</feature>
<organism evidence="2 3">
    <name type="scientific">Magnetospirillum molischianum DSM 120</name>
    <dbReference type="NCBI Taxonomy" id="1150626"/>
    <lineage>
        <taxon>Bacteria</taxon>
        <taxon>Pseudomonadati</taxon>
        <taxon>Pseudomonadota</taxon>
        <taxon>Alphaproteobacteria</taxon>
        <taxon>Rhodospirillales</taxon>
        <taxon>Rhodospirillaceae</taxon>
        <taxon>Magnetospirillum</taxon>
    </lineage>
</organism>
<dbReference type="OrthoDB" id="7366869at2"/>
<dbReference type="eggNOG" id="ENOG5033B49">
    <property type="taxonomic scope" value="Bacteria"/>
</dbReference>
<proteinExistence type="predicted"/>
<sequence length="134" mass="14510">MQNIDKQAKSRVVAGFGERLNTAAAAKKALVEKWRANKVDTTDPVYLEKQAALQVAAAARAERDAQRKAEKEAAKLQAIADRKAEKEAAAAQIIAAEVARETARIEAIAAEAALEEQRKAARDARYAARKARGK</sequence>
<dbReference type="AlphaFoldDB" id="H8FUP3"/>
<dbReference type="EMBL" id="CAHP01000026">
    <property type="protein sequence ID" value="CCG42081.1"/>
    <property type="molecule type" value="Genomic_DNA"/>
</dbReference>
<dbReference type="STRING" id="1150626.PHAMO_320050"/>
<comment type="caution">
    <text evidence="2">The sequence shown here is derived from an EMBL/GenBank/DDBJ whole genome shotgun (WGS) entry which is preliminary data.</text>
</comment>
<reference evidence="2 3" key="1">
    <citation type="journal article" date="2012" name="J. Bacteriol.">
        <title>Draft Genome Sequence of the Purple Photosynthetic Bacterium Phaeospirillum molischianum DSM120, a Particularly Versatile Bacterium.</title>
        <authorList>
            <person name="Duquesne K."/>
            <person name="Prima V."/>
            <person name="Ji B."/>
            <person name="Rouy Z."/>
            <person name="Medigue C."/>
            <person name="Talla E."/>
            <person name="Sturgis J.N."/>
        </authorList>
    </citation>
    <scope>NUCLEOTIDE SEQUENCE [LARGE SCALE GENOMIC DNA]</scope>
    <source>
        <strain evidence="3">DSM120</strain>
    </source>
</reference>
<dbReference type="Pfam" id="PF20089">
    <property type="entry name" value="DUF6481"/>
    <property type="match status" value="1"/>
</dbReference>
<evidence type="ECO:0000313" key="3">
    <source>
        <dbReference type="Proteomes" id="UP000004169"/>
    </source>
</evidence>
<evidence type="ECO:0000256" key="1">
    <source>
        <dbReference type="SAM" id="Coils"/>
    </source>
</evidence>